<accession>A0AAV8QTW7</accession>
<dbReference type="GO" id="GO:0010143">
    <property type="term" value="P:cutin biosynthetic process"/>
    <property type="evidence" value="ECO:0007669"/>
    <property type="project" value="TreeGrafter"/>
</dbReference>
<dbReference type="PANTHER" id="PTHR15486">
    <property type="entry name" value="ANCIENT UBIQUITOUS PROTEIN"/>
    <property type="match status" value="1"/>
</dbReference>
<feature type="chain" id="PRO_5043989776" description="Phospholipid/glycerol acyltransferase domain-containing protein" evidence="4">
    <location>
        <begin position="31"/>
        <end position="502"/>
    </location>
</feature>
<evidence type="ECO:0000313" key="6">
    <source>
        <dbReference type="Proteomes" id="UP001222027"/>
    </source>
</evidence>
<feature type="region of interest" description="Disordered" evidence="3">
    <location>
        <begin position="302"/>
        <end position="333"/>
    </location>
</feature>
<keyword evidence="4" id="KW-0732">Signal</keyword>
<evidence type="ECO:0000256" key="2">
    <source>
        <dbReference type="ARBA" id="ARBA00023136"/>
    </source>
</evidence>
<keyword evidence="2" id="KW-0472">Membrane</keyword>
<evidence type="ECO:0000313" key="5">
    <source>
        <dbReference type="EMBL" id="KAJ8480152.1"/>
    </source>
</evidence>
<feature type="compositionally biased region" description="Gly residues" evidence="3">
    <location>
        <begin position="126"/>
        <end position="139"/>
    </location>
</feature>
<evidence type="ECO:0000256" key="3">
    <source>
        <dbReference type="SAM" id="MobiDB-lite"/>
    </source>
</evidence>
<sequence>MLSCNLRLSCPITSLILLTALSTRRRSLDADDSGSTVSELEGTLLNDAATLSLTSCSSAFETSGLLLWPVFRLLGVLGPSLRGVCGCGLSPRVGGRGGGEGGAAQVLLHGRCGCAGVERVRKLGGAPGGGDKVAEGGGGKVRRGSSWCGGGGRAGPQGWPVRIRRWIPQETLAKQVTAICGGEKADVGLCTPESAQSFSSFRKSLHCTPFSIDAAQSSEASGPAAGHLPRRPARAPPHAAHGPPHHSMDSARRCDRLHPNRGGGARPRMGHPLHCATVRRRAHRARPAAAACHRLYHRLPLRLHSPHSDGPGGPGHGPRPQGSHRHRPRLPAFRDPVADTHQADEERIRAELANGDLVVCPEGTTCREPFLPRISALFAELTDRIVPATMNYRVGLFHATTARGWKATDPIFFIINPRPIYEASFLNQLPFEATCSAGKSPHDVANYVQRILAASLGLECTNFTRRDKYRMLAGNDGTVNFKLATAPMERMKEVPGFLRCTR</sequence>
<organism evidence="5 6">
    <name type="scientific">Ensete ventricosum</name>
    <name type="common">Abyssinian banana</name>
    <name type="synonym">Musa ensete</name>
    <dbReference type="NCBI Taxonomy" id="4639"/>
    <lineage>
        <taxon>Eukaryota</taxon>
        <taxon>Viridiplantae</taxon>
        <taxon>Streptophyta</taxon>
        <taxon>Embryophyta</taxon>
        <taxon>Tracheophyta</taxon>
        <taxon>Spermatophyta</taxon>
        <taxon>Magnoliopsida</taxon>
        <taxon>Liliopsida</taxon>
        <taxon>Zingiberales</taxon>
        <taxon>Musaceae</taxon>
        <taxon>Ensete</taxon>
    </lineage>
</organism>
<evidence type="ECO:0000256" key="4">
    <source>
        <dbReference type="SAM" id="SignalP"/>
    </source>
</evidence>
<comment type="subcellular location">
    <subcellularLocation>
        <location evidence="1">Membrane</location>
    </subcellularLocation>
</comment>
<dbReference type="GO" id="GO:0016791">
    <property type="term" value="F:phosphatase activity"/>
    <property type="evidence" value="ECO:0007669"/>
    <property type="project" value="TreeGrafter"/>
</dbReference>
<comment type="caution">
    <text evidence="5">The sequence shown here is derived from an EMBL/GenBank/DDBJ whole genome shotgun (WGS) entry which is preliminary data.</text>
</comment>
<feature type="region of interest" description="Disordered" evidence="3">
    <location>
        <begin position="216"/>
        <end position="272"/>
    </location>
</feature>
<protein>
    <recommendedName>
        <fullName evidence="7">Phospholipid/glycerol acyltransferase domain-containing protein</fullName>
    </recommendedName>
</protein>
<dbReference type="Proteomes" id="UP001222027">
    <property type="component" value="Unassembled WGS sequence"/>
</dbReference>
<proteinExistence type="predicted"/>
<dbReference type="GO" id="GO:0016020">
    <property type="term" value="C:membrane"/>
    <property type="evidence" value="ECO:0007669"/>
    <property type="project" value="UniProtKB-SubCell"/>
</dbReference>
<name>A0AAV8QTW7_ENSVE</name>
<dbReference type="PANTHER" id="PTHR15486:SF54">
    <property type="entry name" value="GLYCEROL-3-PHOSPHATE ACYLTRANSFERASE 7"/>
    <property type="match status" value="1"/>
</dbReference>
<dbReference type="EMBL" id="JAQQAF010000006">
    <property type="protein sequence ID" value="KAJ8480152.1"/>
    <property type="molecule type" value="Genomic_DNA"/>
</dbReference>
<dbReference type="AlphaFoldDB" id="A0AAV8QTW7"/>
<gene>
    <name evidence="5" type="ORF">OPV22_023879</name>
</gene>
<feature type="region of interest" description="Disordered" evidence="3">
    <location>
        <begin position="126"/>
        <end position="156"/>
    </location>
</feature>
<dbReference type="GO" id="GO:0090447">
    <property type="term" value="F:glycerol-3-phosphate 2-O-acyltransferase activity"/>
    <property type="evidence" value="ECO:0007669"/>
    <property type="project" value="TreeGrafter"/>
</dbReference>
<feature type="signal peptide" evidence="4">
    <location>
        <begin position="1"/>
        <end position="30"/>
    </location>
</feature>
<evidence type="ECO:0008006" key="7">
    <source>
        <dbReference type="Google" id="ProtNLM"/>
    </source>
</evidence>
<keyword evidence="6" id="KW-1185">Reference proteome</keyword>
<feature type="compositionally biased region" description="Basic and acidic residues" evidence="3">
    <location>
        <begin position="246"/>
        <end position="258"/>
    </location>
</feature>
<reference evidence="5 6" key="1">
    <citation type="submission" date="2022-12" db="EMBL/GenBank/DDBJ databases">
        <title>Chromosome-scale assembly of the Ensete ventricosum genome.</title>
        <authorList>
            <person name="Dussert Y."/>
            <person name="Stocks J."/>
            <person name="Wendawek A."/>
            <person name="Woldeyes F."/>
            <person name="Nichols R.A."/>
            <person name="Borrell J.S."/>
        </authorList>
    </citation>
    <scope>NUCLEOTIDE SEQUENCE [LARGE SCALE GENOMIC DNA]</scope>
    <source>
        <strain evidence="6">cv. Maze</strain>
        <tissue evidence="5">Seeds</tissue>
    </source>
</reference>
<evidence type="ECO:0000256" key="1">
    <source>
        <dbReference type="ARBA" id="ARBA00004370"/>
    </source>
</evidence>
<dbReference type="SUPFAM" id="SSF69593">
    <property type="entry name" value="Glycerol-3-phosphate (1)-acyltransferase"/>
    <property type="match status" value="1"/>
</dbReference>